<gene>
    <name evidence="17" type="ORF">DT076_10065</name>
</gene>
<comment type="caution">
    <text evidence="17">The sequence shown here is derived from an EMBL/GenBank/DDBJ whole genome shotgun (WGS) entry which is preliminary data.</text>
</comment>
<keyword evidence="6" id="KW-0285">Flavoprotein</keyword>
<evidence type="ECO:0000256" key="9">
    <source>
        <dbReference type="ARBA" id="ARBA00023002"/>
    </source>
</evidence>
<dbReference type="PANTHER" id="PTHR42802">
    <property type="entry name" value="MONOOXYGENASE"/>
    <property type="match status" value="1"/>
</dbReference>
<evidence type="ECO:0000256" key="1">
    <source>
        <dbReference type="ARBA" id="ARBA00001974"/>
    </source>
</evidence>
<evidence type="ECO:0000256" key="4">
    <source>
        <dbReference type="ARBA" id="ARBA00013076"/>
    </source>
</evidence>
<evidence type="ECO:0000256" key="10">
    <source>
        <dbReference type="ARBA" id="ARBA00023033"/>
    </source>
</evidence>
<comment type="catalytic activity">
    <reaction evidence="15">
        <text>L-lysine + NADPH + O2 = N(6)-hydroxy-L-lysine + NADP(+) + H2O</text>
        <dbReference type="Rhea" id="RHEA:23228"/>
        <dbReference type="ChEBI" id="CHEBI:15377"/>
        <dbReference type="ChEBI" id="CHEBI:15379"/>
        <dbReference type="ChEBI" id="CHEBI:32551"/>
        <dbReference type="ChEBI" id="CHEBI:57783"/>
        <dbReference type="ChEBI" id="CHEBI:57820"/>
        <dbReference type="ChEBI" id="CHEBI:58349"/>
        <dbReference type="EC" id="1.14.13.59"/>
    </reaction>
</comment>
<evidence type="ECO:0000313" key="18">
    <source>
        <dbReference type="Proteomes" id="UP000252770"/>
    </source>
</evidence>
<evidence type="ECO:0000256" key="3">
    <source>
        <dbReference type="ARBA" id="ARBA00007588"/>
    </source>
</evidence>
<evidence type="ECO:0000256" key="8">
    <source>
        <dbReference type="ARBA" id="ARBA00022857"/>
    </source>
</evidence>
<feature type="compositionally biased region" description="Polar residues" evidence="16">
    <location>
        <begin position="472"/>
        <end position="485"/>
    </location>
</feature>
<keyword evidence="10 17" id="KW-0503">Monooxygenase</keyword>
<proteinExistence type="inferred from homology"/>
<dbReference type="Gene3D" id="3.50.50.60">
    <property type="entry name" value="FAD/NAD(P)-binding domain"/>
    <property type="match status" value="1"/>
</dbReference>
<dbReference type="InterPro" id="IPR036188">
    <property type="entry name" value="FAD/NAD-bd_sf"/>
</dbReference>
<accession>A0A367YVI6</accession>
<keyword evidence="8" id="KW-0521">NADP</keyword>
<sequence length="485" mass="53488">MSGVREAGEHDFVAVGLGPFNLGLAALTDPLDDLDGVFLEARDAFSWHPGMMLEGATIQVPFLADLVTMADPTSPWSFLSYLKQHGRLYPFYIRESFYPLRAEYDAYCRWVSTRLPSIRFGRTVRSITHDGGGYRVEAVLADGSTEVHRAPRIVLGVGTQPSLPWPLDGLGAPVVHSADYLPARDRLRAGESITVLGSGQSAAEIYLDLLEGIREGGYRLDWVTRSPRFFPMEYTKLTLEMTSPEYTSYFHALPPATRDRLGREQRHLYKGISGDLVDTIFDTLYRLSVDGPVPTRLLTGAELRGASWDGQRFALDLHHLETDQPLRTSTAGLVAATGYAARVPAFLIPLADRIRWDAQGRLDVGRGYAVDHGQCEIFVQNAEEHTHGLSAPDLGMGAYRNSVIIAQMLGREVYPIEERIAFQEFGVPADLAVGDPRPPVPARPPADDPRPRRALRPDASAPTSHHHAPGSHHNTLSLSNGEDPR</sequence>
<dbReference type="EC" id="1.14.13.59" evidence="4"/>
<evidence type="ECO:0000256" key="6">
    <source>
        <dbReference type="ARBA" id="ARBA00022630"/>
    </source>
</evidence>
<evidence type="ECO:0000256" key="15">
    <source>
        <dbReference type="ARBA" id="ARBA00048407"/>
    </source>
</evidence>
<dbReference type="Pfam" id="PF13434">
    <property type="entry name" value="Lys_Orn_oxgnase"/>
    <property type="match status" value="1"/>
</dbReference>
<dbReference type="Proteomes" id="UP000252770">
    <property type="component" value="Unassembled WGS sequence"/>
</dbReference>
<evidence type="ECO:0000256" key="5">
    <source>
        <dbReference type="ARBA" id="ARBA00016406"/>
    </source>
</evidence>
<keyword evidence="9" id="KW-0560">Oxidoreductase</keyword>
<dbReference type="GO" id="GO:0047091">
    <property type="term" value="F:L-lysine 6-monooxygenase (NADPH) activity"/>
    <property type="evidence" value="ECO:0007669"/>
    <property type="project" value="UniProtKB-EC"/>
</dbReference>
<feature type="region of interest" description="Disordered" evidence="16">
    <location>
        <begin position="431"/>
        <end position="485"/>
    </location>
</feature>
<dbReference type="EMBL" id="QOUI01000005">
    <property type="protein sequence ID" value="RCK69767.1"/>
    <property type="molecule type" value="Genomic_DNA"/>
</dbReference>
<evidence type="ECO:0000256" key="7">
    <source>
        <dbReference type="ARBA" id="ARBA00022827"/>
    </source>
</evidence>
<dbReference type="InterPro" id="IPR025700">
    <property type="entry name" value="Lys/Orn_oxygenase"/>
</dbReference>
<evidence type="ECO:0000256" key="16">
    <source>
        <dbReference type="SAM" id="MobiDB-lite"/>
    </source>
</evidence>
<evidence type="ECO:0000256" key="14">
    <source>
        <dbReference type="ARBA" id="ARBA00032738"/>
    </source>
</evidence>
<comment type="cofactor">
    <cofactor evidence="1">
        <name>FAD</name>
        <dbReference type="ChEBI" id="CHEBI:57692"/>
    </cofactor>
</comment>
<evidence type="ECO:0000313" key="17">
    <source>
        <dbReference type="EMBL" id="RCK69767.1"/>
    </source>
</evidence>
<comment type="similarity">
    <text evidence="3">Belongs to the lysine N(6)-hydroxylase/L-ornithine N(5)-oxygenase family.</text>
</comment>
<evidence type="ECO:0000256" key="2">
    <source>
        <dbReference type="ARBA" id="ARBA00004924"/>
    </source>
</evidence>
<dbReference type="PANTHER" id="PTHR42802:SF1">
    <property type="entry name" value="L-ORNITHINE N(5)-MONOOXYGENASE"/>
    <property type="match status" value="1"/>
</dbReference>
<keyword evidence="18" id="KW-1185">Reference proteome</keyword>
<evidence type="ECO:0000256" key="11">
    <source>
        <dbReference type="ARBA" id="ARBA00029939"/>
    </source>
</evidence>
<dbReference type="SUPFAM" id="SSF51905">
    <property type="entry name" value="FAD/NAD(P)-binding domain"/>
    <property type="match status" value="1"/>
</dbReference>
<comment type="pathway">
    <text evidence="2">Siderophore biosynthesis.</text>
</comment>
<evidence type="ECO:0000256" key="12">
    <source>
        <dbReference type="ARBA" id="ARBA00031158"/>
    </source>
</evidence>
<protein>
    <recommendedName>
        <fullName evidence="5">L-lysine N6-monooxygenase MbtG</fullName>
        <ecNumber evidence="4">1.14.13.59</ecNumber>
    </recommendedName>
    <alternativeName>
        <fullName evidence="14">Lysine 6-N-hydroxylase</fullName>
    </alternativeName>
    <alternativeName>
        <fullName evidence="13">Lysine N6-hydroxylase</fullName>
    </alternativeName>
    <alternativeName>
        <fullName evidence="11">Lysine-N-oxygenase</fullName>
    </alternativeName>
    <alternativeName>
        <fullName evidence="12">Mycobactin synthase protein G</fullName>
    </alternativeName>
</protein>
<evidence type="ECO:0000256" key="13">
    <source>
        <dbReference type="ARBA" id="ARBA00032493"/>
    </source>
</evidence>
<dbReference type="AlphaFoldDB" id="A0A367YVI6"/>
<dbReference type="RefSeq" id="WP_114126526.1">
    <property type="nucleotide sequence ID" value="NZ_QOUI01000005.1"/>
</dbReference>
<name>A0A367YVI6_9ACTN</name>
<reference evidence="17 18" key="1">
    <citation type="submission" date="2018-07" db="EMBL/GenBank/DDBJ databases">
        <title>Desertimonas flava gen. nov. sp. nov.</title>
        <authorList>
            <person name="Liu S."/>
        </authorList>
    </citation>
    <scope>NUCLEOTIDE SEQUENCE [LARGE SCALE GENOMIC DNA]</scope>
    <source>
        <strain evidence="17 18">16Sb5-5</strain>
    </source>
</reference>
<keyword evidence="7" id="KW-0274">FAD</keyword>
<organism evidence="17 18">
    <name type="scientific">Desertihabitans brevis</name>
    <dbReference type="NCBI Taxonomy" id="2268447"/>
    <lineage>
        <taxon>Bacteria</taxon>
        <taxon>Bacillati</taxon>
        <taxon>Actinomycetota</taxon>
        <taxon>Actinomycetes</taxon>
        <taxon>Propionibacteriales</taxon>
        <taxon>Propionibacteriaceae</taxon>
        <taxon>Desertihabitans</taxon>
    </lineage>
</organism>